<protein>
    <submittedName>
        <fullName evidence="1">Uncharacterized protein</fullName>
    </submittedName>
</protein>
<dbReference type="EMBL" id="VSSQ01074910">
    <property type="protein sequence ID" value="MPN25659.1"/>
    <property type="molecule type" value="Genomic_DNA"/>
</dbReference>
<accession>A0A645GIM6</accession>
<sequence>MVRVKAVDSAGAESPWAAIVFFVADSNGGGGMTLTGPDSVIMENGIEGATITEYTFTVPPVSGHSGSDFGRVRGYNKLTGQWDQLDYGTTSNGITFTRTLGAGVYTQLEFYYYTNHSCMYNKSNITYSVTYHFE</sequence>
<organism evidence="1">
    <name type="scientific">bioreactor metagenome</name>
    <dbReference type="NCBI Taxonomy" id="1076179"/>
    <lineage>
        <taxon>unclassified sequences</taxon>
        <taxon>metagenomes</taxon>
        <taxon>ecological metagenomes</taxon>
    </lineage>
</organism>
<evidence type="ECO:0000313" key="1">
    <source>
        <dbReference type="EMBL" id="MPN25659.1"/>
    </source>
</evidence>
<dbReference type="AlphaFoldDB" id="A0A645GIM6"/>
<gene>
    <name evidence="1" type="ORF">SDC9_173071</name>
</gene>
<reference evidence="1" key="1">
    <citation type="submission" date="2019-08" db="EMBL/GenBank/DDBJ databases">
        <authorList>
            <person name="Kucharzyk K."/>
            <person name="Murdoch R.W."/>
            <person name="Higgins S."/>
            <person name="Loffler F."/>
        </authorList>
    </citation>
    <scope>NUCLEOTIDE SEQUENCE</scope>
</reference>
<proteinExistence type="predicted"/>
<comment type="caution">
    <text evidence="1">The sequence shown here is derived from an EMBL/GenBank/DDBJ whole genome shotgun (WGS) entry which is preliminary data.</text>
</comment>
<name>A0A645GIM6_9ZZZZ</name>